<dbReference type="EMBL" id="UINC01208783">
    <property type="protein sequence ID" value="SVE31499.1"/>
    <property type="molecule type" value="Genomic_DNA"/>
</dbReference>
<evidence type="ECO:0000313" key="1">
    <source>
        <dbReference type="EMBL" id="SVE31499.1"/>
    </source>
</evidence>
<dbReference type="Gene3D" id="3.40.50.300">
    <property type="entry name" value="P-loop containing nucleotide triphosphate hydrolases"/>
    <property type="match status" value="1"/>
</dbReference>
<evidence type="ECO:0008006" key="2">
    <source>
        <dbReference type="Google" id="ProtNLM"/>
    </source>
</evidence>
<name>A0A383CHG1_9ZZZZ</name>
<proteinExistence type="predicted"/>
<feature type="non-terminal residue" evidence="1">
    <location>
        <position position="1"/>
    </location>
</feature>
<dbReference type="InterPro" id="IPR027417">
    <property type="entry name" value="P-loop_NTPase"/>
</dbReference>
<sequence>KPLIEKQKKLKTEELNLKAKLNVLNAHRGEINGPMVKLKIQMRQEYDKKSNQDLINLDKKRFVDYSVKVKDILSSFHVKALDYHIKKLEKLILESFNNLHRKKNYVKSIKINTSSFELQIFEKKNIEIDTDKLSAGERQLLAVAILWGLAKASNSAAPTIIDTPLGRLDSEHRLNLVEQYFPTASKQVILLSTDEEINKKYHKYIKPYLTRSYKVEYDQSINGSKSQEGYFF</sequence>
<accession>A0A383CHG1</accession>
<organism evidence="1">
    <name type="scientific">marine metagenome</name>
    <dbReference type="NCBI Taxonomy" id="408172"/>
    <lineage>
        <taxon>unclassified sequences</taxon>
        <taxon>metagenomes</taxon>
        <taxon>ecological metagenomes</taxon>
    </lineage>
</organism>
<reference evidence="1" key="1">
    <citation type="submission" date="2018-05" db="EMBL/GenBank/DDBJ databases">
        <authorList>
            <person name="Lanie J.A."/>
            <person name="Ng W.-L."/>
            <person name="Kazmierczak K.M."/>
            <person name="Andrzejewski T.M."/>
            <person name="Davidsen T.M."/>
            <person name="Wayne K.J."/>
            <person name="Tettelin H."/>
            <person name="Glass J.I."/>
            <person name="Rusch D."/>
            <person name="Podicherti R."/>
            <person name="Tsui H.-C.T."/>
            <person name="Winkler M.E."/>
        </authorList>
    </citation>
    <scope>NUCLEOTIDE SEQUENCE</scope>
</reference>
<dbReference type="SUPFAM" id="SSF52540">
    <property type="entry name" value="P-loop containing nucleoside triphosphate hydrolases"/>
    <property type="match status" value="1"/>
</dbReference>
<gene>
    <name evidence="1" type="ORF">METZ01_LOCUS484353</name>
</gene>
<dbReference type="AlphaFoldDB" id="A0A383CHG1"/>
<protein>
    <recommendedName>
        <fullName evidence="2">DNA sulfur modification protein DndD</fullName>
    </recommendedName>
</protein>